<reference evidence="4" key="1">
    <citation type="submission" date="2020-10" db="EMBL/GenBank/DDBJ databases">
        <authorList>
            <person name="Gilroy R."/>
        </authorList>
    </citation>
    <scope>NUCLEOTIDE SEQUENCE</scope>
    <source>
        <strain evidence="4">1370</strain>
    </source>
</reference>
<dbReference type="InterPro" id="IPR051910">
    <property type="entry name" value="ComF/GntX_DNA_util-trans"/>
</dbReference>
<proteinExistence type="inferred from homology"/>
<feature type="domain" description="Phosphoribosyltransferase" evidence="2">
    <location>
        <begin position="163"/>
        <end position="220"/>
    </location>
</feature>
<feature type="domain" description="Double zinc ribbon" evidence="3">
    <location>
        <begin position="7"/>
        <end position="38"/>
    </location>
</feature>
<dbReference type="Proteomes" id="UP000823960">
    <property type="component" value="Unassembled WGS sequence"/>
</dbReference>
<dbReference type="AlphaFoldDB" id="A0A9D1NQW2"/>
<organism evidence="4 5">
    <name type="scientific">Candidatus Faeciplasma avium</name>
    <dbReference type="NCBI Taxonomy" id="2840798"/>
    <lineage>
        <taxon>Bacteria</taxon>
        <taxon>Bacillati</taxon>
        <taxon>Bacillota</taxon>
        <taxon>Clostridia</taxon>
        <taxon>Eubacteriales</taxon>
        <taxon>Oscillospiraceae</taxon>
        <taxon>Oscillospiraceae incertae sedis</taxon>
        <taxon>Candidatus Faeciplasma</taxon>
    </lineage>
</organism>
<evidence type="ECO:0000313" key="5">
    <source>
        <dbReference type="Proteomes" id="UP000823960"/>
    </source>
</evidence>
<dbReference type="InterPro" id="IPR000836">
    <property type="entry name" value="PRTase_dom"/>
</dbReference>
<dbReference type="CDD" id="cd06223">
    <property type="entry name" value="PRTases_typeI"/>
    <property type="match status" value="1"/>
</dbReference>
<dbReference type="Pfam" id="PF18912">
    <property type="entry name" value="DZR_2"/>
    <property type="match status" value="1"/>
</dbReference>
<sequence>MGIMSLILEIIYPNKCGFCGAEISKDKLICHECAGKLRLDYYIGKPKDIPGEKPIELLMYAGIYSGHARRGVLRLKDSPAVNVIKYLSITLIDKIKEKGLDGKIDYIAFVPMSRGRESKRGFNQAELIAKHIAGELSKPILYDAICKRGRLLSQHKLKSYRQRQLHAGSSYYLKRGAKRIDGCTVLLCDDVITSGSTLASCSELLKELGAKRIFAFTLLSSRNHR</sequence>
<accession>A0A9D1NQW2</accession>
<evidence type="ECO:0000313" key="4">
    <source>
        <dbReference type="EMBL" id="HIV10898.1"/>
    </source>
</evidence>
<comment type="similarity">
    <text evidence="1">Belongs to the ComF/GntX family.</text>
</comment>
<dbReference type="InterPro" id="IPR029057">
    <property type="entry name" value="PRTase-like"/>
</dbReference>
<dbReference type="PANTHER" id="PTHR47505:SF1">
    <property type="entry name" value="DNA UTILIZATION PROTEIN YHGH"/>
    <property type="match status" value="1"/>
</dbReference>
<evidence type="ECO:0000259" key="2">
    <source>
        <dbReference type="Pfam" id="PF00156"/>
    </source>
</evidence>
<dbReference type="Gene3D" id="3.40.50.2020">
    <property type="match status" value="1"/>
</dbReference>
<evidence type="ECO:0000259" key="3">
    <source>
        <dbReference type="Pfam" id="PF18912"/>
    </source>
</evidence>
<dbReference type="EMBL" id="DVOL01000058">
    <property type="protein sequence ID" value="HIV10898.1"/>
    <property type="molecule type" value="Genomic_DNA"/>
</dbReference>
<dbReference type="PANTHER" id="PTHR47505">
    <property type="entry name" value="DNA UTILIZATION PROTEIN YHGH"/>
    <property type="match status" value="1"/>
</dbReference>
<name>A0A9D1NQW2_9FIRM</name>
<evidence type="ECO:0000256" key="1">
    <source>
        <dbReference type="ARBA" id="ARBA00008007"/>
    </source>
</evidence>
<gene>
    <name evidence="4" type="ORF">IAD28_04320</name>
</gene>
<reference evidence="4" key="2">
    <citation type="journal article" date="2021" name="PeerJ">
        <title>Extensive microbial diversity within the chicken gut microbiome revealed by metagenomics and culture.</title>
        <authorList>
            <person name="Gilroy R."/>
            <person name="Ravi A."/>
            <person name="Getino M."/>
            <person name="Pursley I."/>
            <person name="Horton D.L."/>
            <person name="Alikhan N.F."/>
            <person name="Baker D."/>
            <person name="Gharbi K."/>
            <person name="Hall N."/>
            <person name="Watson M."/>
            <person name="Adriaenssens E.M."/>
            <person name="Foster-Nyarko E."/>
            <person name="Jarju S."/>
            <person name="Secka A."/>
            <person name="Antonio M."/>
            <person name="Oren A."/>
            <person name="Chaudhuri R.R."/>
            <person name="La Ragione R."/>
            <person name="Hildebrand F."/>
            <person name="Pallen M.J."/>
        </authorList>
    </citation>
    <scope>NUCLEOTIDE SEQUENCE</scope>
    <source>
        <strain evidence="4">1370</strain>
    </source>
</reference>
<dbReference type="Pfam" id="PF00156">
    <property type="entry name" value="Pribosyltran"/>
    <property type="match status" value="1"/>
</dbReference>
<dbReference type="SUPFAM" id="SSF53271">
    <property type="entry name" value="PRTase-like"/>
    <property type="match status" value="1"/>
</dbReference>
<comment type="caution">
    <text evidence="4">The sequence shown here is derived from an EMBL/GenBank/DDBJ whole genome shotgun (WGS) entry which is preliminary data.</text>
</comment>
<protein>
    <submittedName>
        <fullName evidence="4">ComF family protein</fullName>
    </submittedName>
</protein>
<dbReference type="InterPro" id="IPR044005">
    <property type="entry name" value="DZR_2"/>
</dbReference>